<comment type="caution">
    <text evidence="1">The sequence shown here is derived from an EMBL/GenBank/DDBJ whole genome shotgun (WGS) entry which is preliminary data.</text>
</comment>
<evidence type="ECO:0000313" key="1">
    <source>
        <dbReference type="EMBL" id="KKN77965.1"/>
    </source>
</evidence>
<dbReference type="EMBL" id="LAZR01000271">
    <property type="protein sequence ID" value="KKN77965.1"/>
    <property type="molecule type" value="Genomic_DNA"/>
</dbReference>
<gene>
    <name evidence="1" type="ORF">LCGC14_0355300</name>
</gene>
<proteinExistence type="predicted"/>
<accession>A0A0F9T9R8</accession>
<organism evidence="1">
    <name type="scientific">marine sediment metagenome</name>
    <dbReference type="NCBI Taxonomy" id="412755"/>
    <lineage>
        <taxon>unclassified sequences</taxon>
        <taxon>metagenomes</taxon>
        <taxon>ecological metagenomes</taxon>
    </lineage>
</organism>
<dbReference type="AlphaFoldDB" id="A0A0F9T9R8"/>
<protein>
    <submittedName>
        <fullName evidence="1">Uncharacterized protein</fullName>
    </submittedName>
</protein>
<name>A0A0F9T9R8_9ZZZZ</name>
<sequence length="214" mass="21611">MASLSSVDAPFGLRPIKGSGGAPYNGAANAYYLRSDYAIALFVGDPVIKTTDGSNTAAVNVGPGAEGYDIGTLPVINKASVNTASITGVIIGFAADPTGLENTSHIASTEGVAFVADDPDLIFEIQCDAAMAAADIGLNASLIFTQGGSTVTGLSGAELDVGTTNAIANTAGLQLSIRRSRPAVDNLLTDAFPIVEVKINRHQEVGGTVGKTGI</sequence>
<reference evidence="1" key="1">
    <citation type="journal article" date="2015" name="Nature">
        <title>Complex archaea that bridge the gap between prokaryotes and eukaryotes.</title>
        <authorList>
            <person name="Spang A."/>
            <person name="Saw J.H."/>
            <person name="Jorgensen S.L."/>
            <person name="Zaremba-Niedzwiedzka K."/>
            <person name="Martijn J."/>
            <person name="Lind A.E."/>
            <person name="van Eijk R."/>
            <person name="Schleper C."/>
            <person name="Guy L."/>
            <person name="Ettema T.J."/>
        </authorList>
    </citation>
    <scope>NUCLEOTIDE SEQUENCE</scope>
</reference>